<feature type="signal peptide" evidence="1">
    <location>
        <begin position="1"/>
        <end position="29"/>
    </location>
</feature>
<dbReference type="EMBL" id="SIRS01000001">
    <property type="protein sequence ID" value="TBN18927.1"/>
    <property type="molecule type" value="Genomic_DNA"/>
</dbReference>
<dbReference type="InterPro" id="IPR012341">
    <property type="entry name" value="6hp_glycosidase-like_sf"/>
</dbReference>
<dbReference type="AlphaFoldDB" id="A0A4Q9FSI8"/>
<evidence type="ECO:0000256" key="1">
    <source>
        <dbReference type="SAM" id="SignalP"/>
    </source>
</evidence>
<name>A0A4Q9FSI8_9FLAO</name>
<dbReference type="InterPro" id="IPR008928">
    <property type="entry name" value="6-hairpin_glycosidase_sf"/>
</dbReference>
<dbReference type="SUPFAM" id="SSF48208">
    <property type="entry name" value="Six-hairpin glycosidases"/>
    <property type="match status" value="1"/>
</dbReference>
<sequence length="479" mass="54640">MTTRRKFIKQTIIGTTGVATLSCSAFTMASSTSSDTSNRPPLADRTFISQAVENTIKTVKKGIKNPELSWLFENCFPNTLDTTVDFEVINNKPDTFVITGDIDAMWLRDSTAQVWPYLPLVNQDEALKKLFKGLINRQTKCILLDPYANAFYKDLTRETKWKDDRPTPIPGVHERKWEIDSLCYAIRLSYGYYKETGDTSVLNADWDKAMRLAVKTLRTEQRKNGETPYYFERVRRNKNIITPFRGKGRPIKPVGLICSAFRPSDDGTMYPFLIPSNLFAVESLAQLSEIYNDIFGDKAFSEACQSFSNEVLNAINKYAISEHLNYGKVYTFEVDGFGNKAFIDDPNIPSLIAMKYLMSEQYYDLEAYKNTRAYLLSDDNPYYFKGKAGEGQGGPHAGLDTIWPMGIILRAMTSDSDSEIVWCVKQLMNTHDGKGFMHETFHKDDASKFSRSWFAWANTLFGELILKLYNEKPELLKSI</sequence>
<protein>
    <submittedName>
        <fullName evidence="2">Glycoside hydrolase family 125 protein</fullName>
    </submittedName>
</protein>
<dbReference type="SMART" id="SM01149">
    <property type="entry name" value="DUF1237"/>
    <property type="match status" value="1"/>
</dbReference>
<dbReference type="GO" id="GO:0005975">
    <property type="term" value="P:carbohydrate metabolic process"/>
    <property type="evidence" value="ECO:0007669"/>
    <property type="project" value="InterPro"/>
</dbReference>
<proteinExistence type="predicted"/>
<dbReference type="InterPro" id="IPR008313">
    <property type="entry name" value="GH125"/>
</dbReference>
<evidence type="ECO:0000313" key="2">
    <source>
        <dbReference type="EMBL" id="TBN18927.1"/>
    </source>
</evidence>
<keyword evidence="2" id="KW-0378">Hydrolase</keyword>
<keyword evidence="3" id="KW-1185">Reference proteome</keyword>
<dbReference type="RefSeq" id="WP_130935442.1">
    <property type="nucleotide sequence ID" value="NZ_BMEE01000001.1"/>
</dbReference>
<dbReference type="PROSITE" id="PS51257">
    <property type="entry name" value="PROKAR_LIPOPROTEIN"/>
    <property type="match status" value="1"/>
</dbReference>
<dbReference type="PANTHER" id="PTHR31047:SF0">
    <property type="entry name" value="MEIOTICALLY UP-REGULATED GENE 157 PROTEIN"/>
    <property type="match status" value="1"/>
</dbReference>
<dbReference type="Pfam" id="PF06824">
    <property type="entry name" value="Glyco_hydro_125"/>
    <property type="match status" value="1"/>
</dbReference>
<reference evidence="2 3" key="1">
    <citation type="journal article" date="2015" name="Int. J. Syst. Evol. Microbiol.">
        <title>Hyunsoonleella pacifica sp. nov., isolated from seawater of South Pacific Gyre.</title>
        <authorList>
            <person name="Gao X."/>
            <person name="Zhang Z."/>
            <person name="Dai X."/>
            <person name="Zhang X.H."/>
        </authorList>
    </citation>
    <scope>NUCLEOTIDE SEQUENCE [LARGE SCALE GENOMIC DNA]</scope>
    <source>
        <strain evidence="2 3">SW033</strain>
    </source>
</reference>
<keyword evidence="1" id="KW-0732">Signal</keyword>
<dbReference type="PANTHER" id="PTHR31047">
    <property type="entry name" value="MEIOTICALLY UP-REGULATED GENE 157 PROTEIN"/>
    <property type="match status" value="1"/>
</dbReference>
<dbReference type="PIRSF" id="PIRSF028846">
    <property type="entry name" value="UCP028846"/>
    <property type="match status" value="1"/>
</dbReference>
<dbReference type="GO" id="GO:0016787">
    <property type="term" value="F:hydrolase activity"/>
    <property type="evidence" value="ECO:0007669"/>
    <property type="project" value="UniProtKB-KW"/>
</dbReference>
<feature type="chain" id="PRO_5020241085" evidence="1">
    <location>
        <begin position="30"/>
        <end position="479"/>
    </location>
</feature>
<accession>A0A4Q9FSI8</accession>
<dbReference type="OrthoDB" id="181472at2"/>
<gene>
    <name evidence="2" type="ORF">EYD46_02340</name>
</gene>
<organism evidence="2 3">
    <name type="scientific">Hyunsoonleella pacifica</name>
    <dbReference type="NCBI Taxonomy" id="1080224"/>
    <lineage>
        <taxon>Bacteria</taxon>
        <taxon>Pseudomonadati</taxon>
        <taxon>Bacteroidota</taxon>
        <taxon>Flavobacteriia</taxon>
        <taxon>Flavobacteriales</taxon>
        <taxon>Flavobacteriaceae</taxon>
    </lineage>
</organism>
<dbReference type="Gene3D" id="1.50.10.10">
    <property type="match status" value="1"/>
</dbReference>
<comment type="caution">
    <text evidence="2">The sequence shown here is derived from an EMBL/GenBank/DDBJ whole genome shotgun (WGS) entry which is preliminary data.</text>
</comment>
<evidence type="ECO:0000313" key="3">
    <source>
        <dbReference type="Proteomes" id="UP000292372"/>
    </source>
</evidence>
<dbReference type="Proteomes" id="UP000292372">
    <property type="component" value="Unassembled WGS sequence"/>
</dbReference>